<evidence type="ECO:0000256" key="8">
    <source>
        <dbReference type="HAMAP-Rule" id="MF_01454"/>
    </source>
</evidence>
<dbReference type="GO" id="GO:0043022">
    <property type="term" value="F:ribosome binding"/>
    <property type="evidence" value="ECO:0007669"/>
    <property type="project" value="UniProtKB-ARBA"/>
</dbReference>
<feature type="domain" description="Obg" evidence="10">
    <location>
        <begin position="1"/>
        <end position="158"/>
    </location>
</feature>
<evidence type="ECO:0000259" key="9">
    <source>
        <dbReference type="PROSITE" id="PS51710"/>
    </source>
</evidence>
<name>A0A7X0H440_9BACT</name>
<protein>
    <recommendedName>
        <fullName evidence="8">GTPase Obg</fullName>
        <ecNumber evidence="8">3.6.5.-</ecNumber>
    </recommendedName>
    <alternativeName>
        <fullName evidence="8">GTP-binding protein Obg</fullName>
    </alternativeName>
</protein>
<dbReference type="Gene3D" id="2.70.210.12">
    <property type="entry name" value="GTP1/OBG domain"/>
    <property type="match status" value="1"/>
</dbReference>
<dbReference type="GO" id="GO:0003924">
    <property type="term" value="F:GTPase activity"/>
    <property type="evidence" value="ECO:0007669"/>
    <property type="project" value="UniProtKB-UniRule"/>
</dbReference>
<dbReference type="PANTHER" id="PTHR11702">
    <property type="entry name" value="DEVELOPMENTALLY REGULATED GTP-BINDING PROTEIN-RELATED"/>
    <property type="match status" value="1"/>
</dbReference>
<feature type="binding site" evidence="8">
    <location>
        <begin position="326"/>
        <end position="328"/>
    </location>
    <ligand>
        <name>GTP</name>
        <dbReference type="ChEBI" id="CHEBI:37565"/>
    </ligand>
</feature>
<dbReference type="InterPro" id="IPR006169">
    <property type="entry name" value="GTP1_OBG_dom"/>
</dbReference>
<evidence type="ECO:0000313" key="11">
    <source>
        <dbReference type="EMBL" id="MBB6428922.1"/>
    </source>
</evidence>
<dbReference type="PROSITE" id="PS51883">
    <property type="entry name" value="OBG"/>
    <property type="match status" value="1"/>
</dbReference>
<dbReference type="InterPro" id="IPR031167">
    <property type="entry name" value="G_OBG"/>
</dbReference>
<feature type="binding site" evidence="8">
    <location>
        <begin position="190"/>
        <end position="194"/>
    </location>
    <ligand>
        <name>GTP</name>
        <dbReference type="ChEBI" id="CHEBI:37565"/>
    </ligand>
</feature>
<evidence type="ECO:0000256" key="2">
    <source>
        <dbReference type="ARBA" id="ARBA00022490"/>
    </source>
</evidence>
<dbReference type="InterPro" id="IPR027417">
    <property type="entry name" value="P-loop_NTPase"/>
</dbReference>
<dbReference type="PANTHER" id="PTHR11702:SF31">
    <property type="entry name" value="MITOCHONDRIAL RIBOSOME-ASSOCIATED GTPASE 2"/>
    <property type="match status" value="1"/>
</dbReference>
<comment type="subunit">
    <text evidence="8">Monomer.</text>
</comment>
<dbReference type="CDD" id="cd01898">
    <property type="entry name" value="Obg"/>
    <property type="match status" value="1"/>
</dbReference>
<comment type="similarity">
    <text evidence="1 8">Belongs to the TRAFAC class OBG-HflX-like GTPase superfamily. OBG GTPase family.</text>
</comment>
<organism evidence="11 12">
    <name type="scientific">Algisphaera agarilytica</name>
    <dbReference type="NCBI Taxonomy" id="1385975"/>
    <lineage>
        <taxon>Bacteria</taxon>
        <taxon>Pseudomonadati</taxon>
        <taxon>Planctomycetota</taxon>
        <taxon>Phycisphaerae</taxon>
        <taxon>Phycisphaerales</taxon>
        <taxon>Phycisphaeraceae</taxon>
        <taxon>Algisphaera</taxon>
    </lineage>
</organism>
<dbReference type="HAMAP" id="MF_01454">
    <property type="entry name" value="GTPase_Obg"/>
    <property type="match status" value="1"/>
</dbReference>
<dbReference type="SUPFAM" id="SSF82051">
    <property type="entry name" value="Obg GTP-binding protein N-terminal domain"/>
    <property type="match status" value="1"/>
</dbReference>
<reference evidence="11 12" key="1">
    <citation type="submission" date="2020-08" db="EMBL/GenBank/DDBJ databases">
        <title>Genomic Encyclopedia of Type Strains, Phase IV (KMG-IV): sequencing the most valuable type-strain genomes for metagenomic binning, comparative biology and taxonomic classification.</title>
        <authorList>
            <person name="Goeker M."/>
        </authorList>
    </citation>
    <scope>NUCLEOTIDE SEQUENCE [LARGE SCALE GENOMIC DNA]</scope>
    <source>
        <strain evidence="11 12">DSM 103725</strain>
    </source>
</reference>
<comment type="function">
    <text evidence="8">An essential GTPase which binds GTP, GDP and possibly (p)ppGpp with moderate affinity, with high nucleotide exchange rates and a fairly low GTP hydrolysis rate. Plays a role in control of the cell cycle, stress response, ribosome biogenesis and in those bacteria that undergo differentiation, in morphogenesis control.</text>
</comment>
<keyword evidence="2 8" id="KW-0963">Cytoplasm</keyword>
<feature type="binding site" evidence="8">
    <location>
        <position position="172"/>
    </location>
    <ligand>
        <name>Mg(2+)</name>
        <dbReference type="ChEBI" id="CHEBI:18420"/>
    </ligand>
</feature>
<dbReference type="InterPro" id="IPR014100">
    <property type="entry name" value="GTP-bd_Obg/CgtA"/>
</dbReference>
<comment type="subcellular location">
    <subcellularLocation>
        <location evidence="8">Cytoplasm</location>
    </subcellularLocation>
</comment>
<evidence type="ECO:0000256" key="4">
    <source>
        <dbReference type="ARBA" id="ARBA00022741"/>
    </source>
</evidence>
<dbReference type="SUPFAM" id="SSF52540">
    <property type="entry name" value="P-loop containing nucleoside triphosphate hydrolases"/>
    <property type="match status" value="1"/>
</dbReference>
<evidence type="ECO:0000256" key="5">
    <source>
        <dbReference type="ARBA" id="ARBA00022801"/>
    </source>
</evidence>
<keyword evidence="4 8" id="KW-0547">Nucleotide-binding</keyword>
<feature type="binding site" evidence="8">
    <location>
        <position position="192"/>
    </location>
    <ligand>
        <name>Mg(2+)</name>
        <dbReference type="ChEBI" id="CHEBI:18420"/>
    </ligand>
</feature>
<dbReference type="GO" id="GO:0000287">
    <property type="term" value="F:magnesium ion binding"/>
    <property type="evidence" value="ECO:0007669"/>
    <property type="project" value="InterPro"/>
</dbReference>
<accession>A0A7X0H440</accession>
<dbReference type="RefSeq" id="WP_184676483.1">
    <property type="nucleotide sequence ID" value="NZ_JACHGY010000001.1"/>
</dbReference>
<keyword evidence="5 8" id="KW-0378">Hydrolase</keyword>
<gene>
    <name evidence="8" type="primary">obg</name>
    <name evidence="11" type="ORF">HNQ40_000728</name>
</gene>
<keyword evidence="7 8" id="KW-0342">GTP-binding</keyword>
<keyword evidence="12" id="KW-1185">Reference proteome</keyword>
<comment type="caution">
    <text evidence="11">The sequence shown here is derived from an EMBL/GenBank/DDBJ whole genome shotgun (WGS) entry which is preliminary data.</text>
</comment>
<dbReference type="InterPro" id="IPR045086">
    <property type="entry name" value="OBG_GTPase"/>
</dbReference>
<evidence type="ECO:0000256" key="6">
    <source>
        <dbReference type="ARBA" id="ARBA00022842"/>
    </source>
</evidence>
<dbReference type="NCBIfam" id="NF008955">
    <property type="entry name" value="PRK12297.1"/>
    <property type="match status" value="1"/>
</dbReference>
<dbReference type="EMBL" id="JACHGY010000001">
    <property type="protein sequence ID" value="MBB6428922.1"/>
    <property type="molecule type" value="Genomic_DNA"/>
</dbReference>
<dbReference type="FunFam" id="2.70.210.12:FF:000001">
    <property type="entry name" value="GTPase Obg"/>
    <property type="match status" value="1"/>
</dbReference>
<dbReference type="NCBIfam" id="NF008956">
    <property type="entry name" value="PRK12299.1"/>
    <property type="match status" value="1"/>
</dbReference>
<dbReference type="GO" id="GO:0042254">
    <property type="term" value="P:ribosome biogenesis"/>
    <property type="evidence" value="ECO:0007669"/>
    <property type="project" value="UniProtKB-UniRule"/>
</dbReference>
<dbReference type="NCBIfam" id="TIGR02729">
    <property type="entry name" value="Obg_CgtA"/>
    <property type="match status" value="1"/>
</dbReference>
<dbReference type="Pfam" id="PF01926">
    <property type="entry name" value="MMR_HSR1"/>
    <property type="match status" value="1"/>
</dbReference>
<dbReference type="PRINTS" id="PR00326">
    <property type="entry name" value="GTP1OBG"/>
</dbReference>
<comment type="cofactor">
    <cofactor evidence="8">
        <name>Mg(2+)</name>
        <dbReference type="ChEBI" id="CHEBI:18420"/>
    </cofactor>
</comment>
<feature type="binding site" evidence="8">
    <location>
        <begin position="296"/>
        <end position="299"/>
    </location>
    <ligand>
        <name>GTP</name>
        <dbReference type="ChEBI" id="CHEBI:37565"/>
    </ligand>
</feature>
<feature type="domain" description="OBG-type G" evidence="9">
    <location>
        <begin position="159"/>
        <end position="345"/>
    </location>
</feature>
<feature type="binding site" evidence="8">
    <location>
        <begin position="226"/>
        <end position="229"/>
    </location>
    <ligand>
        <name>GTP</name>
        <dbReference type="ChEBI" id="CHEBI:37565"/>
    </ligand>
</feature>
<dbReference type="GO" id="GO:0005525">
    <property type="term" value="F:GTP binding"/>
    <property type="evidence" value="ECO:0007669"/>
    <property type="project" value="UniProtKB-UniRule"/>
</dbReference>
<keyword evidence="3 8" id="KW-0479">Metal-binding</keyword>
<dbReference type="AlphaFoldDB" id="A0A7X0H440"/>
<evidence type="ECO:0000259" key="10">
    <source>
        <dbReference type="PROSITE" id="PS51883"/>
    </source>
</evidence>
<dbReference type="Gene3D" id="3.40.50.300">
    <property type="entry name" value="P-loop containing nucleotide triphosphate hydrolases"/>
    <property type="match status" value="1"/>
</dbReference>
<keyword evidence="6 8" id="KW-0460">Magnesium</keyword>
<evidence type="ECO:0000313" key="12">
    <source>
        <dbReference type="Proteomes" id="UP000541810"/>
    </source>
</evidence>
<evidence type="ECO:0000256" key="3">
    <source>
        <dbReference type="ARBA" id="ARBA00022723"/>
    </source>
</evidence>
<feature type="binding site" evidence="8">
    <location>
        <begin position="165"/>
        <end position="172"/>
    </location>
    <ligand>
        <name>GTP</name>
        <dbReference type="ChEBI" id="CHEBI:37565"/>
    </ligand>
</feature>
<proteinExistence type="inferred from homology"/>
<evidence type="ECO:0000256" key="1">
    <source>
        <dbReference type="ARBA" id="ARBA00007699"/>
    </source>
</evidence>
<dbReference type="PIRSF" id="PIRSF002401">
    <property type="entry name" value="GTP_bd_Obg/CgtA"/>
    <property type="match status" value="1"/>
</dbReference>
<evidence type="ECO:0000256" key="7">
    <source>
        <dbReference type="ARBA" id="ARBA00023134"/>
    </source>
</evidence>
<dbReference type="PROSITE" id="PS51710">
    <property type="entry name" value="G_OBG"/>
    <property type="match status" value="1"/>
</dbReference>
<dbReference type="InterPro" id="IPR006073">
    <property type="entry name" value="GTP-bd"/>
</dbReference>
<dbReference type="Proteomes" id="UP000541810">
    <property type="component" value="Unassembled WGS sequence"/>
</dbReference>
<dbReference type="InterPro" id="IPR036726">
    <property type="entry name" value="GTP1_OBG_dom_sf"/>
</dbReference>
<dbReference type="Pfam" id="PF01018">
    <property type="entry name" value="GTP1_OBG"/>
    <property type="match status" value="1"/>
</dbReference>
<dbReference type="EC" id="3.6.5.-" evidence="8"/>
<dbReference type="GO" id="GO:0005737">
    <property type="term" value="C:cytoplasm"/>
    <property type="evidence" value="ECO:0007669"/>
    <property type="project" value="UniProtKB-SubCell"/>
</dbReference>
<sequence length="362" mass="38683">MIIDTANIYVKSGKGGDGCASFLRMKYIPKGGPNGGDGGDGGSVILVADPEVETLLDFAGRHHWRAEAGEMGRGKQQHGKKGEDLTIRLPPGTLVYNEENGELIVDLDYEGKTFTVAKGGKGGRGNEYFKTATNQSPTEAEPGEPAEEFDLRLELKLIADIGLLGKPNAGKSTLLSVVSAAEPKVADYPFTTLVPQLGIAELSSGFGKNNSGGTPEGYNRRLVIADIPGLIEKASEGAGLGTRFLRHVERTKLLIHVLEPEPEDGSDPIENYHVIRKELASHSPALADKQEIIALSKMDLMGGPEDHEVARQMIADELGKPVFTFSSATRVGLTELLEEAWALLHAAPETAPGWKSQPPASE</sequence>